<evidence type="ECO:0000313" key="2">
    <source>
        <dbReference type="EMBL" id="CAE6448345.1"/>
    </source>
</evidence>
<feature type="region of interest" description="Disordered" evidence="1">
    <location>
        <begin position="55"/>
        <end position="85"/>
    </location>
</feature>
<dbReference type="AlphaFoldDB" id="A0A8H3B5P5"/>
<dbReference type="EMBL" id="CAJMWW010000125">
    <property type="protein sequence ID" value="CAE6448345.1"/>
    <property type="molecule type" value="Genomic_DNA"/>
</dbReference>
<feature type="compositionally biased region" description="Low complexity" evidence="1">
    <location>
        <begin position="222"/>
        <end position="232"/>
    </location>
</feature>
<feature type="region of interest" description="Disordered" evidence="1">
    <location>
        <begin position="216"/>
        <end position="235"/>
    </location>
</feature>
<name>A0A8H3B5P5_9AGAM</name>
<gene>
    <name evidence="2" type="ORF">RDB_LOCUS118768</name>
</gene>
<sequence length="470" mass="51324">MPENNSKRESGAKHTSAWVESSFMVESPSATKRRRVDNEVHVLAKAKAKAPAWVASEFQAQASPSQPHVRPPPPRPKDPNTVRAATKPTFQFTDLNVPLDPQPKKQISARPFSVQPAPSFLPKAFKEKSAHRTQDPALFHIQTPIFQTSIQPSTTPDGFTTQKEVLPMPPPPRIQPRAIVVPETPADFTEREYVPLTDLATPRVFENVNAISGKGKERTVNSDSDIPISDDPAVGDSMLVTEGETEMFGMNDLSLGLDRDTSHVGHSGDSGRKATSKFIKGGLAARALMVITQREKDDALWHHYQAAKSSKNSNARADLRVHVVRVLQRVGDSLLVRCALPLGESISAIGNLAGVRGMGDTLVDPILVDVLFSQPGTRALPAIEPSAVIRLWKPWIEINFDASRPLPISPVGEVNDKHLAITTVGSGVDHTRERSLDAPRHPEPPSSYSEISAADRRARYALLCSRFIVG</sequence>
<evidence type="ECO:0000256" key="1">
    <source>
        <dbReference type="SAM" id="MobiDB-lite"/>
    </source>
</evidence>
<feature type="region of interest" description="Disordered" evidence="1">
    <location>
        <begin position="426"/>
        <end position="450"/>
    </location>
</feature>
<feature type="compositionally biased region" description="Basic and acidic residues" evidence="1">
    <location>
        <begin position="429"/>
        <end position="443"/>
    </location>
</feature>
<dbReference type="Proteomes" id="UP000663841">
    <property type="component" value="Unassembled WGS sequence"/>
</dbReference>
<organism evidence="2 3">
    <name type="scientific">Rhizoctonia solani</name>
    <dbReference type="NCBI Taxonomy" id="456999"/>
    <lineage>
        <taxon>Eukaryota</taxon>
        <taxon>Fungi</taxon>
        <taxon>Dikarya</taxon>
        <taxon>Basidiomycota</taxon>
        <taxon>Agaricomycotina</taxon>
        <taxon>Agaricomycetes</taxon>
        <taxon>Cantharellales</taxon>
        <taxon>Ceratobasidiaceae</taxon>
        <taxon>Rhizoctonia</taxon>
    </lineage>
</organism>
<comment type="caution">
    <text evidence="2">The sequence shown here is derived from an EMBL/GenBank/DDBJ whole genome shotgun (WGS) entry which is preliminary data.</text>
</comment>
<accession>A0A8H3B5P5</accession>
<proteinExistence type="predicted"/>
<protein>
    <submittedName>
        <fullName evidence="2">Uncharacterized protein</fullName>
    </submittedName>
</protein>
<reference evidence="2" key="1">
    <citation type="submission" date="2021-01" db="EMBL/GenBank/DDBJ databases">
        <authorList>
            <person name="Kaushik A."/>
        </authorList>
    </citation>
    <scope>NUCLEOTIDE SEQUENCE</scope>
    <source>
        <strain evidence="2">AG3-T5</strain>
    </source>
</reference>
<evidence type="ECO:0000313" key="3">
    <source>
        <dbReference type="Proteomes" id="UP000663841"/>
    </source>
</evidence>